<proteinExistence type="predicted"/>
<keyword evidence="2" id="KW-1185">Reference proteome</keyword>
<dbReference type="RefSeq" id="WP_163177042.1">
    <property type="nucleotide sequence ID" value="NZ_JAAIWM010000001.1"/>
</dbReference>
<comment type="caution">
    <text evidence="1">The sequence shown here is derived from an EMBL/GenBank/DDBJ whole genome shotgun (WGS) entry which is preliminary data.</text>
</comment>
<evidence type="ECO:0008006" key="3">
    <source>
        <dbReference type="Google" id="ProtNLM"/>
    </source>
</evidence>
<dbReference type="InterPro" id="IPR025552">
    <property type="entry name" value="YkyB"/>
</dbReference>
<reference evidence="1 2" key="1">
    <citation type="submission" date="2020-02" db="EMBL/GenBank/DDBJ databases">
        <title>Bacillus aquiflavi sp. nov., isolated from yellow water of strong flavor Chinese baijiu in Yibin region of China.</title>
        <authorList>
            <person name="Xie J."/>
        </authorList>
    </citation>
    <scope>NUCLEOTIDE SEQUENCE [LARGE SCALE GENOMIC DNA]</scope>
    <source>
        <strain evidence="1 2">SA4</strain>
    </source>
</reference>
<dbReference type="Proteomes" id="UP000481043">
    <property type="component" value="Unassembled WGS sequence"/>
</dbReference>
<name>A0A6M0Q5Q0_9BACI</name>
<organism evidence="1 2">
    <name type="scientific">Bacillus mesophilus</name>
    <dbReference type="NCBI Taxonomy" id="1808955"/>
    <lineage>
        <taxon>Bacteria</taxon>
        <taxon>Bacillati</taxon>
        <taxon>Bacillota</taxon>
        <taxon>Bacilli</taxon>
        <taxon>Bacillales</taxon>
        <taxon>Bacillaceae</taxon>
        <taxon>Bacillus</taxon>
    </lineage>
</organism>
<dbReference type="EMBL" id="JAAIWM010000001">
    <property type="protein sequence ID" value="NEY70438.1"/>
    <property type="molecule type" value="Genomic_DNA"/>
</dbReference>
<evidence type="ECO:0000313" key="1">
    <source>
        <dbReference type="EMBL" id="NEY70438.1"/>
    </source>
</evidence>
<evidence type="ECO:0000313" key="2">
    <source>
        <dbReference type="Proteomes" id="UP000481043"/>
    </source>
</evidence>
<gene>
    <name evidence="1" type="ORF">G4D63_01665</name>
</gene>
<dbReference type="AlphaFoldDB" id="A0A6M0Q5Q0"/>
<protein>
    <recommendedName>
        <fullName evidence="3">YkyB-like protein</fullName>
    </recommendedName>
</protein>
<dbReference type="Pfam" id="PF14177">
    <property type="entry name" value="YkyB"/>
    <property type="match status" value="1"/>
</dbReference>
<sequence length="155" mass="17788">MENKNKTEPLSTLNITHAIFSVNRHAKTATDPKYLYLLKRKALEKLVQEGKAKKVGLHFSRNPKNSRQQSDVLVSAGDYFFHMPPSKEDFENLPHLGSLNQTYRNPKANMALSHAKEILQNYVGMFPTAQKPQKKVATNTKYQKPVFKRLGESYR</sequence>
<accession>A0A6M0Q5Q0</accession>